<name>A0A5J4W4A7_9EUKA</name>
<comment type="caution">
    <text evidence="2">The sequence shown here is derived from an EMBL/GenBank/DDBJ whole genome shotgun (WGS) entry which is preliminary data.</text>
</comment>
<dbReference type="AlphaFoldDB" id="A0A5J4W4A7"/>
<protein>
    <submittedName>
        <fullName evidence="2">Uncharacterized protein</fullName>
    </submittedName>
</protein>
<feature type="region of interest" description="Disordered" evidence="1">
    <location>
        <begin position="62"/>
        <end position="85"/>
    </location>
</feature>
<dbReference type="EMBL" id="SNRW01003483">
    <property type="protein sequence ID" value="KAA6389717.1"/>
    <property type="molecule type" value="Genomic_DNA"/>
</dbReference>
<accession>A0A5J4W4A7</accession>
<evidence type="ECO:0000256" key="1">
    <source>
        <dbReference type="SAM" id="MobiDB-lite"/>
    </source>
</evidence>
<proteinExistence type="predicted"/>
<feature type="compositionally biased region" description="Basic residues" evidence="1">
    <location>
        <begin position="70"/>
        <end position="85"/>
    </location>
</feature>
<reference evidence="2 3" key="1">
    <citation type="submission" date="2019-03" db="EMBL/GenBank/DDBJ databases">
        <title>Single cell metagenomics reveals metabolic interactions within the superorganism composed of flagellate Streblomastix strix and complex community of Bacteroidetes bacteria on its surface.</title>
        <authorList>
            <person name="Treitli S.C."/>
            <person name="Kolisko M."/>
            <person name="Husnik F."/>
            <person name="Keeling P."/>
            <person name="Hampl V."/>
        </authorList>
    </citation>
    <scope>NUCLEOTIDE SEQUENCE [LARGE SCALE GENOMIC DNA]</scope>
    <source>
        <strain evidence="2">ST1C</strain>
    </source>
</reference>
<dbReference type="Proteomes" id="UP000324800">
    <property type="component" value="Unassembled WGS sequence"/>
</dbReference>
<evidence type="ECO:0000313" key="3">
    <source>
        <dbReference type="Proteomes" id="UP000324800"/>
    </source>
</evidence>
<gene>
    <name evidence="2" type="ORF">EZS28_014760</name>
</gene>
<organism evidence="2 3">
    <name type="scientific">Streblomastix strix</name>
    <dbReference type="NCBI Taxonomy" id="222440"/>
    <lineage>
        <taxon>Eukaryota</taxon>
        <taxon>Metamonada</taxon>
        <taxon>Preaxostyla</taxon>
        <taxon>Oxymonadida</taxon>
        <taxon>Streblomastigidae</taxon>
        <taxon>Streblomastix</taxon>
    </lineage>
</organism>
<evidence type="ECO:0000313" key="2">
    <source>
        <dbReference type="EMBL" id="KAA6389717.1"/>
    </source>
</evidence>
<sequence length="85" mass="9995">MLGRALTRRLRTRQHRVGYGGGRHTVDIQDDVEIRQTALKSVVERNDIDEFLVNSELARKNNSNNIGGRFNKRDKQRRRIRIPKK</sequence>